<dbReference type="Pfam" id="PF13374">
    <property type="entry name" value="TPR_10"/>
    <property type="match status" value="1"/>
</dbReference>
<dbReference type="PANTHER" id="PTHR45138:SF9">
    <property type="entry name" value="DIGUANYLATE CYCLASE DGCM-RELATED"/>
    <property type="match status" value="1"/>
</dbReference>
<evidence type="ECO:0000256" key="5">
    <source>
        <dbReference type="SAM" id="Coils"/>
    </source>
</evidence>
<dbReference type="eggNOG" id="COG3706">
    <property type="taxonomic scope" value="Bacteria"/>
</dbReference>
<dbReference type="InterPro" id="IPR000160">
    <property type="entry name" value="GGDEF_dom"/>
</dbReference>
<gene>
    <name evidence="7" type="ORF">VPR01S_23_00270</name>
</gene>
<proteinExistence type="predicted"/>
<dbReference type="InterPro" id="IPR029787">
    <property type="entry name" value="Nucleotide_cyclase"/>
</dbReference>
<feature type="coiled-coil region" evidence="5">
    <location>
        <begin position="402"/>
        <end position="436"/>
    </location>
</feature>
<reference evidence="7 8" key="1">
    <citation type="submission" date="2013-09" db="EMBL/GenBank/DDBJ databases">
        <title>Whole genome shotgun sequence of Vibrio proteolyticus NBRC 13287.</title>
        <authorList>
            <person name="Isaki S."/>
            <person name="Hosoyama A."/>
            <person name="Numata M."/>
            <person name="Hashimoto M."/>
            <person name="Hosoyama Y."/>
            <person name="Tsuchikane K."/>
            <person name="Noguchi M."/>
            <person name="Hirakata S."/>
            <person name="Ichikawa N."/>
            <person name="Ohji S."/>
            <person name="Yamazoe A."/>
            <person name="Fujita N."/>
        </authorList>
    </citation>
    <scope>NUCLEOTIDE SEQUENCE [LARGE SCALE GENOMIC DNA]</scope>
    <source>
        <strain evidence="7 8">NBRC 13287</strain>
    </source>
</reference>
<comment type="catalytic activity">
    <reaction evidence="3">
        <text>2 GTP = 3',3'-c-di-GMP + 2 diphosphate</text>
        <dbReference type="Rhea" id="RHEA:24898"/>
        <dbReference type="ChEBI" id="CHEBI:33019"/>
        <dbReference type="ChEBI" id="CHEBI:37565"/>
        <dbReference type="ChEBI" id="CHEBI:58805"/>
        <dbReference type="EC" id="2.7.7.65"/>
    </reaction>
</comment>
<dbReference type="SUPFAM" id="SSF55073">
    <property type="entry name" value="Nucleotide cyclase"/>
    <property type="match status" value="1"/>
</dbReference>
<keyword evidence="8" id="KW-1185">Reference proteome</keyword>
<dbReference type="InterPro" id="IPR011990">
    <property type="entry name" value="TPR-like_helical_dom_sf"/>
</dbReference>
<sequence>MSLKFPTVATLGFVLLISGITMATAQPRYSYLNDLVDESEQPMLDFYYETMCHPGSIKAGQLVLPEDASPNEKALYYFGLKNLQRYEGLRNVHTPNLVALGEQVEMPWIVAEAKLNRAIDLIDSDLLLEGQVLLHEVVSIANGIGYKRLAGRAYRWLGNAKIQRSDIISSLRYYKKAFSLVTEVGDSFQSTMTLNNIATVYMQSEDWESARDYVERALKLYHSHNYGNSLFEAVMNSNASTIYFALNDVDKAKQFMALAQKEAEKTGSKKVKYTTLSNLSQLLSGVGQADEALAIGQQCLALDTDGKDLPLQIAGCFQALAKAYLVKQNYNESIYYGIKVVDILHQSETREVAWEMEVLGILIDAYEGKQDYQNALLYFRQQDNIRRDYYKDAYGQELLSEKNALEKQLNQRDLALLEAKNQLQEEKLNAQRTREILYLALFALVIYVAAKRLFKMKRINRELENENTRDSLTKLNNRRYLEKWLKAFHAKPFEHPYALAVIDIDFFKGVNDQYGHEAGDKVLQGVAKALKNAIRPEDVLVRWGGEEFVLLLQSKDKWQTAKTLERLRSAVASEIIELEDESIKVTISLGAASVKASELKVSWKALFSNADSALYKAKNNGRNRFEISD</sequence>
<feature type="domain" description="GGDEF" evidence="6">
    <location>
        <begin position="495"/>
        <end position="629"/>
    </location>
</feature>
<dbReference type="SMART" id="SM00267">
    <property type="entry name" value="GGDEF"/>
    <property type="match status" value="1"/>
</dbReference>
<organism evidence="7 8">
    <name type="scientific">Vibrio proteolyticus NBRC 13287</name>
    <dbReference type="NCBI Taxonomy" id="1219065"/>
    <lineage>
        <taxon>Bacteria</taxon>
        <taxon>Pseudomonadati</taxon>
        <taxon>Pseudomonadota</taxon>
        <taxon>Gammaproteobacteria</taxon>
        <taxon>Vibrionales</taxon>
        <taxon>Vibrionaceae</taxon>
        <taxon>Vibrio</taxon>
    </lineage>
</organism>
<dbReference type="Gene3D" id="1.25.40.10">
    <property type="entry name" value="Tetratricopeptide repeat domain"/>
    <property type="match status" value="2"/>
</dbReference>
<dbReference type="EC" id="2.7.7.65" evidence="2"/>
<keyword evidence="4" id="KW-0802">TPR repeat</keyword>
<dbReference type="SMART" id="SM00028">
    <property type="entry name" value="TPR"/>
    <property type="match status" value="5"/>
</dbReference>
<keyword evidence="5" id="KW-0175">Coiled coil</keyword>
<dbReference type="Pfam" id="PF00990">
    <property type="entry name" value="GGDEF"/>
    <property type="match status" value="1"/>
</dbReference>
<name>U3A5Y3_VIBPR</name>
<feature type="repeat" description="TPR" evidence="4">
    <location>
        <begin position="191"/>
        <end position="224"/>
    </location>
</feature>
<evidence type="ECO:0000259" key="6">
    <source>
        <dbReference type="PROSITE" id="PS50887"/>
    </source>
</evidence>
<dbReference type="STRING" id="1219065.VPR01S_23_00270"/>
<evidence type="ECO:0000313" key="7">
    <source>
        <dbReference type="EMBL" id="GAD69115.1"/>
    </source>
</evidence>
<accession>U3A5Y3</accession>
<dbReference type="PROSITE" id="PS50887">
    <property type="entry name" value="GGDEF"/>
    <property type="match status" value="1"/>
</dbReference>
<dbReference type="PANTHER" id="PTHR45138">
    <property type="entry name" value="REGULATORY COMPONENTS OF SENSORY TRANSDUCTION SYSTEM"/>
    <property type="match status" value="1"/>
</dbReference>
<dbReference type="eggNOG" id="COG0457">
    <property type="taxonomic scope" value="Bacteria"/>
</dbReference>
<dbReference type="SUPFAM" id="SSF48452">
    <property type="entry name" value="TPR-like"/>
    <property type="match status" value="2"/>
</dbReference>
<dbReference type="AlphaFoldDB" id="U3A5Y3"/>
<comment type="cofactor">
    <cofactor evidence="1">
        <name>Mg(2+)</name>
        <dbReference type="ChEBI" id="CHEBI:18420"/>
    </cofactor>
</comment>
<dbReference type="FunFam" id="3.30.70.270:FF:000001">
    <property type="entry name" value="Diguanylate cyclase domain protein"/>
    <property type="match status" value="1"/>
</dbReference>
<evidence type="ECO:0000256" key="4">
    <source>
        <dbReference type="PROSITE-ProRule" id="PRU00339"/>
    </source>
</evidence>
<dbReference type="GO" id="GO:0052621">
    <property type="term" value="F:diguanylate cyclase activity"/>
    <property type="evidence" value="ECO:0007669"/>
    <property type="project" value="UniProtKB-EC"/>
</dbReference>
<comment type="caution">
    <text evidence="7">The sequence shown here is derived from an EMBL/GenBank/DDBJ whole genome shotgun (WGS) entry which is preliminary data.</text>
</comment>
<dbReference type="InterPro" id="IPR050469">
    <property type="entry name" value="Diguanylate_Cyclase"/>
</dbReference>
<evidence type="ECO:0000256" key="3">
    <source>
        <dbReference type="ARBA" id="ARBA00034247"/>
    </source>
</evidence>
<evidence type="ECO:0000313" key="8">
    <source>
        <dbReference type="Proteomes" id="UP000016570"/>
    </source>
</evidence>
<dbReference type="Gene3D" id="3.30.70.270">
    <property type="match status" value="1"/>
</dbReference>
<dbReference type="EMBL" id="BATJ01000023">
    <property type="protein sequence ID" value="GAD69115.1"/>
    <property type="molecule type" value="Genomic_DNA"/>
</dbReference>
<evidence type="ECO:0000256" key="1">
    <source>
        <dbReference type="ARBA" id="ARBA00001946"/>
    </source>
</evidence>
<protein>
    <recommendedName>
        <fullName evidence="2">diguanylate cyclase</fullName>
        <ecNumber evidence="2">2.7.7.65</ecNumber>
    </recommendedName>
</protein>
<dbReference type="NCBIfam" id="TIGR00254">
    <property type="entry name" value="GGDEF"/>
    <property type="match status" value="1"/>
</dbReference>
<dbReference type="InterPro" id="IPR043128">
    <property type="entry name" value="Rev_trsase/Diguanyl_cyclase"/>
</dbReference>
<dbReference type="CDD" id="cd01949">
    <property type="entry name" value="GGDEF"/>
    <property type="match status" value="1"/>
</dbReference>
<dbReference type="Proteomes" id="UP000016570">
    <property type="component" value="Unassembled WGS sequence"/>
</dbReference>
<dbReference type="Pfam" id="PF13424">
    <property type="entry name" value="TPR_12"/>
    <property type="match status" value="1"/>
</dbReference>
<dbReference type="InterPro" id="IPR019734">
    <property type="entry name" value="TPR_rpt"/>
</dbReference>
<evidence type="ECO:0000256" key="2">
    <source>
        <dbReference type="ARBA" id="ARBA00012528"/>
    </source>
</evidence>
<dbReference type="PROSITE" id="PS50005">
    <property type="entry name" value="TPR"/>
    <property type="match status" value="1"/>
</dbReference>